<dbReference type="EMBL" id="QKWH01000008">
    <property type="protein sequence ID" value="PZR52591.1"/>
    <property type="molecule type" value="Genomic_DNA"/>
</dbReference>
<gene>
    <name evidence="2" type="ORF">DNL40_10735</name>
</gene>
<protein>
    <recommendedName>
        <fullName evidence="4">Lipoprotein</fullName>
    </recommendedName>
</protein>
<keyword evidence="3" id="KW-1185">Reference proteome</keyword>
<proteinExistence type="predicted"/>
<comment type="caution">
    <text evidence="2">The sequence shown here is derived from an EMBL/GenBank/DDBJ whole genome shotgun (WGS) entry which is preliminary data.</text>
</comment>
<dbReference type="PROSITE" id="PS51257">
    <property type="entry name" value="PROKAR_LIPOPROTEIN"/>
    <property type="match status" value="1"/>
</dbReference>
<organism evidence="2 3">
    <name type="scientific">Xylanimonas oleitrophica</name>
    <dbReference type="NCBI Taxonomy" id="2607479"/>
    <lineage>
        <taxon>Bacteria</taxon>
        <taxon>Bacillati</taxon>
        <taxon>Actinomycetota</taxon>
        <taxon>Actinomycetes</taxon>
        <taxon>Micrococcales</taxon>
        <taxon>Promicromonosporaceae</taxon>
        <taxon>Xylanimonas</taxon>
    </lineage>
</organism>
<evidence type="ECO:0000313" key="2">
    <source>
        <dbReference type="EMBL" id="PZR52591.1"/>
    </source>
</evidence>
<dbReference type="AlphaFoldDB" id="A0A2W5YE15"/>
<evidence type="ECO:0000256" key="1">
    <source>
        <dbReference type="SAM" id="SignalP"/>
    </source>
</evidence>
<evidence type="ECO:0000313" key="3">
    <source>
        <dbReference type="Proteomes" id="UP000248783"/>
    </source>
</evidence>
<feature type="signal peptide" evidence="1">
    <location>
        <begin position="1"/>
        <end position="23"/>
    </location>
</feature>
<accession>A0A2W5YE15</accession>
<keyword evidence="1" id="KW-0732">Signal</keyword>
<name>A0A2W5YE15_9MICO</name>
<reference evidence="2 3" key="1">
    <citation type="submission" date="2018-06" db="EMBL/GenBank/DDBJ databases">
        <title>Whole genome sequencing of a novel hydrocarbon degrading bacterial strain, PW21 isolated from oil contaminated produced water sample.</title>
        <authorList>
            <person name="Nagkirti P."/>
            <person name="Shaikh A."/>
            <person name="Gowdaman V."/>
            <person name="Engineer A.E."/>
            <person name="Dagar S."/>
            <person name="Dhakephalkar P.K."/>
        </authorList>
    </citation>
    <scope>NUCLEOTIDE SEQUENCE [LARGE SCALE GENOMIC DNA]</scope>
    <source>
        <strain evidence="2 3">PW21</strain>
    </source>
</reference>
<dbReference type="Proteomes" id="UP000248783">
    <property type="component" value="Unassembled WGS sequence"/>
</dbReference>
<sequence>MLRVVVAPAVLLGLAACTSGTPAAEQDACTAIHAWETGGRDPERYDHAVASAQDALSEPGRGSLTAAAEALAGAAVPDRATAVEGFLARCADLGWQPPEG</sequence>
<evidence type="ECO:0008006" key="4">
    <source>
        <dbReference type="Google" id="ProtNLM"/>
    </source>
</evidence>
<feature type="chain" id="PRO_5016062775" description="Lipoprotein" evidence="1">
    <location>
        <begin position="24"/>
        <end position="100"/>
    </location>
</feature>